<organism evidence="1 2">
    <name type="scientific">Botryotinia fuckeliana (strain T4)</name>
    <name type="common">Noble rot fungus</name>
    <name type="synonym">Botrytis cinerea</name>
    <dbReference type="NCBI Taxonomy" id="999810"/>
    <lineage>
        <taxon>Eukaryota</taxon>
        <taxon>Fungi</taxon>
        <taxon>Dikarya</taxon>
        <taxon>Ascomycota</taxon>
        <taxon>Pezizomycotina</taxon>
        <taxon>Leotiomycetes</taxon>
        <taxon>Helotiales</taxon>
        <taxon>Sclerotiniaceae</taxon>
        <taxon>Botrytis</taxon>
    </lineage>
</organism>
<accession>G2YAJ5</accession>
<reference evidence="2" key="1">
    <citation type="journal article" date="2011" name="PLoS Genet.">
        <title>Genomic analysis of the necrotrophic fungal pathogens Sclerotinia sclerotiorum and Botrytis cinerea.</title>
        <authorList>
            <person name="Amselem J."/>
            <person name="Cuomo C.A."/>
            <person name="van Kan J.A."/>
            <person name="Viaud M."/>
            <person name="Benito E.P."/>
            <person name="Couloux A."/>
            <person name="Coutinho P.M."/>
            <person name="de Vries R.P."/>
            <person name="Dyer P.S."/>
            <person name="Fillinger S."/>
            <person name="Fournier E."/>
            <person name="Gout L."/>
            <person name="Hahn M."/>
            <person name="Kohn L."/>
            <person name="Lapalu N."/>
            <person name="Plummer K.M."/>
            <person name="Pradier J.M."/>
            <person name="Quevillon E."/>
            <person name="Sharon A."/>
            <person name="Simon A."/>
            <person name="ten Have A."/>
            <person name="Tudzynski B."/>
            <person name="Tudzynski P."/>
            <person name="Wincker P."/>
            <person name="Andrew M."/>
            <person name="Anthouard V."/>
            <person name="Beever R.E."/>
            <person name="Beffa R."/>
            <person name="Benoit I."/>
            <person name="Bouzid O."/>
            <person name="Brault B."/>
            <person name="Chen Z."/>
            <person name="Choquer M."/>
            <person name="Collemare J."/>
            <person name="Cotton P."/>
            <person name="Danchin E.G."/>
            <person name="Da Silva C."/>
            <person name="Gautier A."/>
            <person name="Giraud C."/>
            <person name="Giraud T."/>
            <person name="Gonzalez C."/>
            <person name="Grossetete S."/>
            <person name="Guldener U."/>
            <person name="Henrissat B."/>
            <person name="Howlett B.J."/>
            <person name="Kodira C."/>
            <person name="Kretschmer M."/>
            <person name="Lappartient A."/>
            <person name="Leroch M."/>
            <person name="Levis C."/>
            <person name="Mauceli E."/>
            <person name="Neuveglise C."/>
            <person name="Oeser B."/>
            <person name="Pearson M."/>
            <person name="Poulain J."/>
            <person name="Poussereau N."/>
            <person name="Quesneville H."/>
            <person name="Rascle C."/>
            <person name="Schumacher J."/>
            <person name="Segurens B."/>
            <person name="Sexton A."/>
            <person name="Silva E."/>
            <person name="Sirven C."/>
            <person name="Soanes D.M."/>
            <person name="Talbot N.J."/>
            <person name="Templeton M."/>
            <person name="Yandava C."/>
            <person name="Yarden O."/>
            <person name="Zeng Q."/>
            <person name="Rollins J.A."/>
            <person name="Lebrun M.H."/>
            <person name="Dickman M."/>
        </authorList>
    </citation>
    <scope>NUCLEOTIDE SEQUENCE [LARGE SCALE GENOMIC DNA]</scope>
    <source>
        <strain evidence="2">T4</strain>
    </source>
</reference>
<gene>
    <name evidence="1" type="ORF">BofuT4_uP104520.1</name>
</gene>
<proteinExistence type="predicted"/>
<protein>
    <submittedName>
        <fullName evidence="1">Uncharacterized protein</fullName>
    </submittedName>
</protein>
<dbReference type="Proteomes" id="UP000008177">
    <property type="component" value="Unplaced contigs"/>
</dbReference>
<name>G2YAJ5_BOTF4</name>
<dbReference type="InParanoid" id="G2YAJ5"/>
<evidence type="ECO:0000313" key="1">
    <source>
        <dbReference type="EMBL" id="CCD34236.1"/>
    </source>
</evidence>
<dbReference type="HOGENOM" id="CLU_3050070_0_0_1"/>
<evidence type="ECO:0000313" key="2">
    <source>
        <dbReference type="Proteomes" id="UP000008177"/>
    </source>
</evidence>
<sequence length="54" mass="6243">MESPGNSRTRNIITQFTALIEGKIMSNGREIEPGTRNVRWGYSSREWEETRNGE</sequence>
<dbReference type="EMBL" id="FQ790304">
    <property type="protein sequence ID" value="CCD34236.1"/>
    <property type="molecule type" value="Genomic_DNA"/>
</dbReference>
<dbReference type="AlphaFoldDB" id="G2YAJ5"/>